<evidence type="ECO:0000256" key="1">
    <source>
        <dbReference type="SAM" id="MobiDB-lite"/>
    </source>
</evidence>
<sequence>MVKKSPGMGPKSRGERQIEPCAETPVTKTPQKLLETSSSGTQETSIADNGVGLATSNEINAKKINNVREPFDEVEKGGRCDTSRDELQEEYEPETEYDPEEEFEPEDCDPEEEFEPEEYEPEEEFETEECEPEDDVVNYGDGNKSVQTVNLELEPEPEDGSAGEEEEIVNLSEGDDVVVVEEVEYFSDELESEEGDTVPDNEEGGEVLAEDSLCCGDKEFMYTGNQKVESDLETNNFVEEKETVMAKEIHCFRKELENKEDGMLGNDKAQVAANADGKDHHEVVDNRHGNKNLELLIEGGAYKQLQKGDVVLGCDRPAKVSLAYHHIDSRKQAKAEDGTAHHDNNSGMPKLRRAATSPLLQRSCNTKSSDSFHHKKHMKHYSRQYNLPPRKRLASDYILPRKRHCPDHLPPRERHAPDHRPPRRHAPDYLPPRRRHAPEHDYQVRKAHKEYTFRGPGNSAHLFTYHTQRNEYMEETYRPRFLSSSSTHRQAHFYAHDSNFGSKYQCTTLENIPPSCSDTPVHRPRAYLDSHQYYTSYQYRDVYRNRFQVMNDKSSSRHHPSRESHHYGFFGQDTVCAERSSEDILGRTCLPHYNDEYIYTVRDSLYPFHHCSRGSGSRGMERSGLSHY</sequence>
<accession>A0AAV5ICN4</accession>
<gene>
    <name evidence="2" type="ORF">SLEP1_g8985</name>
</gene>
<organism evidence="2 3">
    <name type="scientific">Rubroshorea leprosula</name>
    <dbReference type="NCBI Taxonomy" id="152421"/>
    <lineage>
        <taxon>Eukaryota</taxon>
        <taxon>Viridiplantae</taxon>
        <taxon>Streptophyta</taxon>
        <taxon>Embryophyta</taxon>
        <taxon>Tracheophyta</taxon>
        <taxon>Spermatophyta</taxon>
        <taxon>Magnoliopsida</taxon>
        <taxon>eudicotyledons</taxon>
        <taxon>Gunneridae</taxon>
        <taxon>Pentapetalae</taxon>
        <taxon>rosids</taxon>
        <taxon>malvids</taxon>
        <taxon>Malvales</taxon>
        <taxon>Dipterocarpaceae</taxon>
        <taxon>Rubroshorea</taxon>
    </lineage>
</organism>
<feature type="compositionally biased region" description="Basic residues" evidence="1">
    <location>
        <begin position="373"/>
        <end position="382"/>
    </location>
</feature>
<dbReference type="Proteomes" id="UP001054252">
    <property type="component" value="Unassembled WGS sequence"/>
</dbReference>
<reference evidence="2 3" key="1">
    <citation type="journal article" date="2021" name="Commun. Biol.">
        <title>The genome of Shorea leprosula (Dipterocarpaceae) highlights the ecological relevance of drought in aseasonal tropical rainforests.</title>
        <authorList>
            <person name="Ng K.K.S."/>
            <person name="Kobayashi M.J."/>
            <person name="Fawcett J.A."/>
            <person name="Hatakeyama M."/>
            <person name="Paape T."/>
            <person name="Ng C.H."/>
            <person name="Ang C.C."/>
            <person name="Tnah L.H."/>
            <person name="Lee C.T."/>
            <person name="Nishiyama T."/>
            <person name="Sese J."/>
            <person name="O'Brien M.J."/>
            <person name="Copetti D."/>
            <person name="Mohd Noor M.I."/>
            <person name="Ong R.C."/>
            <person name="Putra M."/>
            <person name="Sireger I.Z."/>
            <person name="Indrioko S."/>
            <person name="Kosugi Y."/>
            <person name="Izuno A."/>
            <person name="Isagi Y."/>
            <person name="Lee S.L."/>
            <person name="Shimizu K.K."/>
        </authorList>
    </citation>
    <scope>NUCLEOTIDE SEQUENCE [LARGE SCALE GENOMIC DNA]</scope>
    <source>
        <strain evidence="2">214</strain>
    </source>
</reference>
<feature type="region of interest" description="Disordered" evidence="1">
    <location>
        <begin position="329"/>
        <end position="439"/>
    </location>
</feature>
<protein>
    <submittedName>
        <fullName evidence="2">Uncharacterized protein</fullName>
    </submittedName>
</protein>
<dbReference type="EMBL" id="BPVZ01000009">
    <property type="protein sequence ID" value="GKU95653.1"/>
    <property type="molecule type" value="Genomic_DNA"/>
</dbReference>
<dbReference type="AlphaFoldDB" id="A0AAV5ICN4"/>
<feature type="compositionally biased region" description="Basic and acidic residues" evidence="1">
    <location>
        <begin position="69"/>
        <end position="86"/>
    </location>
</feature>
<feature type="compositionally biased region" description="Acidic residues" evidence="1">
    <location>
        <begin position="87"/>
        <end position="136"/>
    </location>
</feature>
<feature type="compositionally biased region" description="Polar residues" evidence="1">
    <location>
        <begin position="26"/>
        <end position="47"/>
    </location>
</feature>
<evidence type="ECO:0000313" key="3">
    <source>
        <dbReference type="Proteomes" id="UP001054252"/>
    </source>
</evidence>
<name>A0AAV5ICN4_9ROSI</name>
<comment type="caution">
    <text evidence="2">The sequence shown here is derived from an EMBL/GenBank/DDBJ whole genome shotgun (WGS) entry which is preliminary data.</text>
</comment>
<proteinExistence type="predicted"/>
<evidence type="ECO:0000313" key="2">
    <source>
        <dbReference type="EMBL" id="GKU95653.1"/>
    </source>
</evidence>
<feature type="region of interest" description="Disordered" evidence="1">
    <location>
        <begin position="1"/>
        <end position="174"/>
    </location>
</feature>
<feature type="compositionally biased region" description="Basic and acidic residues" evidence="1">
    <location>
        <begin position="329"/>
        <end position="344"/>
    </location>
</feature>
<feature type="compositionally biased region" description="Polar residues" evidence="1">
    <location>
        <begin position="358"/>
        <end position="369"/>
    </location>
</feature>
<keyword evidence="3" id="KW-1185">Reference proteome</keyword>
<feature type="compositionally biased region" description="Acidic residues" evidence="1">
    <location>
        <begin position="153"/>
        <end position="174"/>
    </location>
</feature>
<feature type="compositionally biased region" description="Basic and acidic residues" evidence="1">
    <location>
        <begin position="406"/>
        <end position="420"/>
    </location>
</feature>